<organism evidence="1 2">
    <name type="scientific">Janthinobacterium tructae</name>
    <dbReference type="NCBI Taxonomy" id="2590869"/>
    <lineage>
        <taxon>Bacteria</taxon>
        <taxon>Pseudomonadati</taxon>
        <taxon>Pseudomonadota</taxon>
        <taxon>Betaproteobacteria</taxon>
        <taxon>Burkholderiales</taxon>
        <taxon>Oxalobacteraceae</taxon>
        <taxon>Janthinobacterium</taxon>
    </lineage>
</organism>
<dbReference type="EMBL" id="CP041185">
    <property type="protein sequence ID" value="QDG70713.1"/>
    <property type="molecule type" value="Genomic_DNA"/>
</dbReference>
<accession>A0A4Y6RCV5</accession>
<name>A0A4Y6RCV5_9BURK</name>
<dbReference type="RefSeq" id="WP_141170080.1">
    <property type="nucleotide sequence ID" value="NZ_CP041185.1"/>
</dbReference>
<keyword evidence="2" id="KW-1185">Reference proteome</keyword>
<dbReference type="KEGG" id="jas:FJQ89_10070"/>
<protein>
    <submittedName>
        <fullName evidence="1">Uncharacterized protein</fullName>
    </submittedName>
</protein>
<evidence type="ECO:0000313" key="2">
    <source>
        <dbReference type="Proteomes" id="UP000316665"/>
    </source>
</evidence>
<gene>
    <name evidence="1" type="ORF">FJQ89_10070</name>
</gene>
<reference evidence="1 2" key="1">
    <citation type="submission" date="2019-06" db="EMBL/GenBank/DDBJ databases">
        <title>Complete genome sequence of Janthinobacterium sp. SNU WT3 isolated from diseased rainbow trout.</title>
        <authorList>
            <person name="Oh W.T."/>
            <person name="Park S.C."/>
        </authorList>
    </citation>
    <scope>NUCLEOTIDE SEQUENCE [LARGE SCALE GENOMIC DNA]</scope>
    <source>
        <strain evidence="1 2">SNU WT3</strain>
    </source>
</reference>
<sequence>MAELSDDEWSVTKIRERALIGVAPNDAFGSISGVLNLAGKQPDEYAFVSCCWFAMDLVRLSDTTEPPSGVAEVLISLQPAAKKFGAANELKNIANWYRLTI</sequence>
<dbReference type="AlphaFoldDB" id="A0A4Y6RCV5"/>
<dbReference type="OrthoDB" id="9989129at2"/>
<dbReference type="Proteomes" id="UP000316665">
    <property type="component" value="Chromosome"/>
</dbReference>
<proteinExistence type="predicted"/>
<evidence type="ECO:0000313" key="1">
    <source>
        <dbReference type="EMBL" id="QDG70713.1"/>
    </source>
</evidence>